<proteinExistence type="predicted"/>
<protein>
    <submittedName>
        <fullName evidence="1">Protein MAIN-LIKE 2-like</fullName>
    </submittedName>
</protein>
<evidence type="ECO:0000313" key="2">
    <source>
        <dbReference type="Proteomes" id="UP000634136"/>
    </source>
</evidence>
<gene>
    <name evidence="1" type="ORF">G2W53_015757</name>
</gene>
<keyword evidence="2" id="KW-1185">Reference proteome</keyword>
<dbReference type="Proteomes" id="UP000634136">
    <property type="component" value="Unassembled WGS sequence"/>
</dbReference>
<comment type="caution">
    <text evidence="1">The sequence shown here is derived from an EMBL/GenBank/DDBJ whole genome shotgun (WGS) entry which is preliminary data.</text>
</comment>
<reference evidence="1" key="1">
    <citation type="submission" date="2020-09" db="EMBL/GenBank/DDBJ databases">
        <title>Genome-Enabled Discovery of Anthraquinone Biosynthesis in Senna tora.</title>
        <authorList>
            <person name="Kang S.-H."/>
            <person name="Pandey R.P."/>
            <person name="Lee C.-M."/>
            <person name="Sim J.-S."/>
            <person name="Jeong J.-T."/>
            <person name="Choi B.-S."/>
            <person name="Jung M."/>
            <person name="Ginzburg D."/>
            <person name="Zhao K."/>
            <person name="Won S.Y."/>
            <person name="Oh T.-J."/>
            <person name="Yu Y."/>
            <person name="Kim N.-H."/>
            <person name="Lee O.R."/>
            <person name="Lee T.-H."/>
            <person name="Bashyal P."/>
            <person name="Kim T.-S."/>
            <person name="Lee W.-H."/>
            <person name="Kawkins C."/>
            <person name="Kim C.-K."/>
            <person name="Kim J.S."/>
            <person name="Ahn B.O."/>
            <person name="Rhee S.Y."/>
            <person name="Sohng J.K."/>
        </authorList>
    </citation>
    <scope>NUCLEOTIDE SEQUENCE</scope>
    <source>
        <tissue evidence="1">Leaf</tissue>
    </source>
</reference>
<sequence>MPFRIGLVIWPDDIHTPDIHPNTFMGGVVLGHDAWAIAGNKKEGSALDSPFVGKIGCSGWLNLQLFAHAYTFSIALTVAGSAFLNCQSYQQMESHVKLSSLLSFGKVTCTMHMLPVHGCKDDGVVGTPRNHITFDGGKPYNAFRASIPAGCKFLTQHVSRIDLRLNLLSPVVEEFCNLVQCCLNQRRDWKTEDPLQDSVHVFGENTLCPNGGCQPVLGLSRVASNLVPRSEIKNTSRSFAMCSRSLHKNHDHADSVSPSTSANATGTMFLFPSCPIAISSECLYLPYRNVSSTCSIGFSCHHPSIQGLNAQNKRLNWTTLSSPSMSTVWNDTTIPDMACCTAAIQPGSLLYESTQLPYTRAMAFCFPRHAFLYETVKPLAFFTVSTTKEMGMSAFSVTKPAINSVIMSESSFGWSFAITVDAQLWGPSYMEIIHS</sequence>
<name>A0A834WVX7_9FABA</name>
<evidence type="ECO:0000313" key="1">
    <source>
        <dbReference type="EMBL" id="KAF7833424.1"/>
    </source>
</evidence>
<dbReference type="EMBL" id="JAAIUW010000005">
    <property type="protein sequence ID" value="KAF7833424.1"/>
    <property type="molecule type" value="Genomic_DNA"/>
</dbReference>
<organism evidence="1 2">
    <name type="scientific">Senna tora</name>
    <dbReference type="NCBI Taxonomy" id="362788"/>
    <lineage>
        <taxon>Eukaryota</taxon>
        <taxon>Viridiplantae</taxon>
        <taxon>Streptophyta</taxon>
        <taxon>Embryophyta</taxon>
        <taxon>Tracheophyta</taxon>
        <taxon>Spermatophyta</taxon>
        <taxon>Magnoliopsida</taxon>
        <taxon>eudicotyledons</taxon>
        <taxon>Gunneridae</taxon>
        <taxon>Pentapetalae</taxon>
        <taxon>rosids</taxon>
        <taxon>fabids</taxon>
        <taxon>Fabales</taxon>
        <taxon>Fabaceae</taxon>
        <taxon>Caesalpinioideae</taxon>
        <taxon>Cassia clade</taxon>
        <taxon>Senna</taxon>
    </lineage>
</organism>
<dbReference type="AlphaFoldDB" id="A0A834WVX7"/>
<accession>A0A834WVX7</accession>